<comment type="caution">
    <text evidence="2">The sequence shown here is derived from an EMBL/GenBank/DDBJ whole genome shotgun (WGS) entry which is preliminary data.</text>
</comment>
<feature type="compositionally biased region" description="Basic residues" evidence="1">
    <location>
        <begin position="42"/>
        <end position="65"/>
    </location>
</feature>
<feature type="compositionally biased region" description="Basic and acidic residues" evidence="1">
    <location>
        <begin position="121"/>
        <end position="130"/>
    </location>
</feature>
<keyword evidence="3" id="KW-1185">Reference proteome</keyword>
<feature type="region of interest" description="Disordered" evidence="1">
    <location>
        <begin position="176"/>
        <end position="206"/>
    </location>
</feature>
<feature type="compositionally biased region" description="Basic and acidic residues" evidence="1">
    <location>
        <begin position="94"/>
        <end position="103"/>
    </location>
</feature>
<dbReference type="EMBL" id="JBEAFC010000004">
    <property type="protein sequence ID" value="KAL1557508.1"/>
    <property type="molecule type" value="Genomic_DNA"/>
</dbReference>
<reference evidence="2 3" key="1">
    <citation type="submission" date="2024-06" db="EMBL/GenBank/DDBJ databases">
        <title>A chromosome level genome sequence of Diviner's sage (Salvia divinorum).</title>
        <authorList>
            <person name="Ford S.A."/>
            <person name="Ro D.-K."/>
            <person name="Ness R.W."/>
            <person name="Phillips M.A."/>
        </authorList>
    </citation>
    <scope>NUCLEOTIDE SEQUENCE [LARGE SCALE GENOMIC DNA]</scope>
    <source>
        <strain evidence="2">SAF-2024a</strain>
        <tissue evidence="2">Leaf</tissue>
    </source>
</reference>
<feature type="compositionally biased region" description="Polar residues" evidence="1">
    <location>
        <begin position="189"/>
        <end position="206"/>
    </location>
</feature>
<dbReference type="AlphaFoldDB" id="A0ABD1HPQ5"/>
<evidence type="ECO:0000313" key="2">
    <source>
        <dbReference type="EMBL" id="KAL1557508.1"/>
    </source>
</evidence>
<evidence type="ECO:0000256" key="1">
    <source>
        <dbReference type="SAM" id="MobiDB-lite"/>
    </source>
</evidence>
<feature type="compositionally biased region" description="Basic and acidic residues" evidence="1">
    <location>
        <begin position="178"/>
        <end position="187"/>
    </location>
</feature>
<proteinExistence type="predicted"/>
<feature type="compositionally biased region" description="Polar residues" evidence="1">
    <location>
        <begin position="616"/>
        <end position="630"/>
    </location>
</feature>
<evidence type="ECO:0000313" key="3">
    <source>
        <dbReference type="Proteomes" id="UP001567538"/>
    </source>
</evidence>
<evidence type="ECO:0008006" key="4">
    <source>
        <dbReference type="Google" id="ProtNLM"/>
    </source>
</evidence>
<feature type="compositionally biased region" description="Basic and acidic residues" evidence="1">
    <location>
        <begin position="307"/>
        <end position="318"/>
    </location>
</feature>
<feature type="region of interest" description="Disordered" evidence="1">
    <location>
        <begin position="1"/>
        <end position="130"/>
    </location>
</feature>
<feature type="region of interest" description="Disordered" evidence="1">
    <location>
        <begin position="725"/>
        <end position="776"/>
    </location>
</feature>
<gene>
    <name evidence="2" type="ORF">AAHA92_08076</name>
</gene>
<dbReference type="PANTHER" id="PTHR34660:SF3">
    <property type="entry name" value="RRM DOMAIN-CONTAINING PROTEIN"/>
    <property type="match status" value="1"/>
</dbReference>
<feature type="region of interest" description="Disordered" evidence="1">
    <location>
        <begin position="294"/>
        <end position="318"/>
    </location>
</feature>
<feature type="compositionally biased region" description="Pro residues" evidence="1">
    <location>
        <begin position="1"/>
        <end position="11"/>
    </location>
</feature>
<dbReference type="PANTHER" id="PTHR34660">
    <property type="entry name" value="MYB-LIKE PROTEIN X"/>
    <property type="match status" value="1"/>
</dbReference>
<feature type="compositionally biased region" description="Basic and acidic residues" evidence="1">
    <location>
        <begin position="509"/>
        <end position="521"/>
    </location>
</feature>
<sequence length="843" mass="94743">MSRCFPFPPPGFELEGRPDDVDLITEEKQKDERHKDKEEKKKEKKERKEKKKEKKERKEKKKEKKERKEKERGEEKHKDKKDKKRKREKHRDKKDKNKDEEKSVGPLENQNDLSLVPDGEPTDRIQDERTGVELGNRVKNDGAMGRQMVQKITILEKSKASLLGGVQANGNGRLVINDPRDHSRMPNDRSFQVDSRSLGNGRNSYGENQIKVEEGKERNGYGHMVTSKNADQNSNGRLVINVPRDHRSMPNGQSLQVDSRSLGNRRNSYDENQIKVGEGKERNGYGYMVDAGGGGASKNADQNQNMKAEDNKGKKEKKMEITGLREDEVKQEKSNGDFLDFHSIPSDHLKENNNWQRKLPKLKELNGFLHGENKNSGVRPNNMPRHTIVSSQAGGGVHPCKNTINIGVVGKRDDITDEKVNGKHSSPQSVIDNVRNTGPCQIAADNSKTDNGRVHIVRIQRKMEPHQTGNSVAMEKLIANSSFDRKVPPSHPLVENGGKMDVQTPDTDESGRRVEERKERNGYGYMIGTGGGDPSKNAVQNKNTKAEDTTGKKEKKRDLTGFRKGEIKQEASNGNFLNFQSSIPSDLLEENNNCHGKLPKVKELNGFLHAKDSGVRPNNMSRHTIMSPQGGQTGNRVRPCQNTINTWVVEKSDAITDEKVSGKLSSPQSVIDNVRNTESCQNGRVQINARVVSNGVISPHIVRIQRKMEPCQTSNGVAMAKQMANSSFDRKVPPSHPLGQHGGKMAVQTPDTNEPRKHSSSRKEKAAKTPTKAPHPDMKYLSQILTVPEVEWPHTDDQEWLFDRQDSETKRPRLASPETEQVWSEAVCLKSADVTALPYVIPY</sequence>
<feature type="compositionally biased region" description="Basic and acidic residues" evidence="1">
    <location>
        <begin position="66"/>
        <end position="77"/>
    </location>
</feature>
<name>A0ABD1HPQ5_SALDI</name>
<dbReference type="Proteomes" id="UP001567538">
    <property type="component" value="Unassembled WGS sequence"/>
</dbReference>
<feature type="compositionally biased region" description="Basic residues" evidence="1">
    <location>
        <begin position="78"/>
        <end position="93"/>
    </location>
</feature>
<feature type="region of interest" description="Disordered" evidence="1">
    <location>
        <begin position="483"/>
        <end position="567"/>
    </location>
</feature>
<feature type="compositionally biased region" description="Basic and acidic residues" evidence="1">
    <location>
        <begin position="753"/>
        <end position="767"/>
    </location>
</feature>
<organism evidence="2 3">
    <name type="scientific">Salvia divinorum</name>
    <name type="common">Maria pastora</name>
    <name type="synonym">Diviner's sage</name>
    <dbReference type="NCBI Taxonomy" id="28513"/>
    <lineage>
        <taxon>Eukaryota</taxon>
        <taxon>Viridiplantae</taxon>
        <taxon>Streptophyta</taxon>
        <taxon>Embryophyta</taxon>
        <taxon>Tracheophyta</taxon>
        <taxon>Spermatophyta</taxon>
        <taxon>Magnoliopsida</taxon>
        <taxon>eudicotyledons</taxon>
        <taxon>Gunneridae</taxon>
        <taxon>Pentapetalae</taxon>
        <taxon>asterids</taxon>
        <taxon>lamiids</taxon>
        <taxon>Lamiales</taxon>
        <taxon>Lamiaceae</taxon>
        <taxon>Nepetoideae</taxon>
        <taxon>Mentheae</taxon>
        <taxon>Salviinae</taxon>
        <taxon>Salvia</taxon>
        <taxon>Salvia subgen. Calosphace</taxon>
    </lineage>
</organism>
<accession>A0ABD1HPQ5</accession>
<feature type="region of interest" description="Disordered" evidence="1">
    <location>
        <begin position="612"/>
        <end position="638"/>
    </location>
</feature>
<protein>
    <recommendedName>
        <fullName evidence="4">Myb-like protein X</fullName>
    </recommendedName>
</protein>
<feature type="region of interest" description="Disordered" evidence="1">
    <location>
        <begin position="243"/>
        <end position="265"/>
    </location>
</feature>
<feature type="compositionally biased region" description="Polar residues" evidence="1">
    <location>
        <begin position="250"/>
        <end position="265"/>
    </location>
</feature>
<feature type="compositionally biased region" description="Basic and acidic residues" evidence="1">
    <location>
        <begin position="544"/>
        <end position="567"/>
    </location>
</feature>
<feature type="compositionally biased region" description="Basic and acidic residues" evidence="1">
    <location>
        <begin position="14"/>
        <end position="41"/>
    </location>
</feature>